<dbReference type="Pfam" id="PF12525">
    <property type="entry name" value="DUF3726"/>
    <property type="match status" value="1"/>
</dbReference>
<proteinExistence type="predicted"/>
<evidence type="ECO:0000313" key="2">
    <source>
        <dbReference type="Proteomes" id="UP001209755"/>
    </source>
</evidence>
<evidence type="ECO:0000313" key="1">
    <source>
        <dbReference type="EMBL" id="MCW2306003.1"/>
    </source>
</evidence>
<protein>
    <submittedName>
        <fullName evidence="1">Uncharacterized protein</fullName>
    </submittedName>
</protein>
<keyword evidence="2" id="KW-1185">Reference proteome</keyword>
<dbReference type="EMBL" id="JAOQNS010000001">
    <property type="protein sequence ID" value="MCW2306003.1"/>
    <property type="molecule type" value="Genomic_DNA"/>
</dbReference>
<name>A0ABT3H6I4_9HYPH</name>
<gene>
    <name evidence="1" type="ORF">M2319_000319</name>
</gene>
<organism evidence="1 2">
    <name type="scientific">Rhodobium gokarnense</name>
    <dbReference type="NCBI Taxonomy" id="364296"/>
    <lineage>
        <taxon>Bacteria</taxon>
        <taxon>Pseudomonadati</taxon>
        <taxon>Pseudomonadota</taxon>
        <taxon>Alphaproteobacteria</taxon>
        <taxon>Hyphomicrobiales</taxon>
        <taxon>Rhodobiaceae</taxon>
        <taxon>Rhodobium</taxon>
    </lineage>
</organism>
<dbReference type="InterPro" id="IPR022201">
    <property type="entry name" value="DUF3726"/>
</dbReference>
<comment type="caution">
    <text evidence="1">The sequence shown here is derived from an EMBL/GenBank/DDBJ whole genome shotgun (WGS) entry which is preliminary data.</text>
</comment>
<dbReference type="Proteomes" id="UP001209755">
    <property type="component" value="Unassembled WGS sequence"/>
</dbReference>
<dbReference type="RefSeq" id="WP_264599678.1">
    <property type="nucleotide sequence ID" value="NZ_JAOQNS010000001.1"/>
</dbReference>
<reference evidence="2" key="1">
    <citation type="submission" date="2023-07" db="EMBL/GenBank/DDBJ databases">
        <title>Genome sequencing of Purple Non-Sulfur Bacteria from various extreme environments.</title>
        <authorList>
            <person name="Mayer M."/>
        </authorList>
    </citation>
    <scope>NUCLEOTIDE SEQUENCE [LARGE SCALE GENOMIC DNA]</scope>
    <source>
        <strain evidence="2">DSM 17935</strain>
    </source>
</reference>
<accession>A0ABT3H6I4</accession>
<sequence>MSAPATPLSLNEIKFFFTRAAVGAGAPFGFGESFSKSLIFLAALGLDPARIAAPALDALATGASVPVAAFDAGPEGLTARATIQGAPISALYAGPAVADRLLLLAARGDALPVLLPAVDQPALVLAAIGASKIALPRIAVSWHDGADAVRVVLSGDGVDVSGAPAAGLVRRTPAFTTVCVADTDGLPPFSAEAFLKAQSGRLAEGVAVDGESFAAVQRHFRKCLVPSTDRSRIAGAGAGLTDND</sequence>